<dbReference type="GO" id="GO:0006281">
    <property type="term" value="P:DNA repair"/>
    <property type="evidence" value="ECO:0007669"/>
    <property type="project" value="TreeGrafter"/>
</dbReference>
<keyword evidence="5" id="KW-0378">Hydrolase</keyword>
<keyword evidence="6" id="KW-1185">Reference proteome</keyword>
<proteinExistence type="inferred from homology"/>
<dbReference type="Gene3D" id="3.40.50.1000">
    <property type="entry name" value="HAD superfamily/HAD-like"/>
    <property type="match status" value="1"/>
</dbReference>
<dbReference type="RefSeq" id="WP_145377981.1">
    <property type="nucleotide sequence ID" value="NZ_CP036276.1"/>
</dbReference>
<dbReference type="GO" id="GO:0005829">
    <property type="term" value="C:cytosol"/>
    <property type="evidence" value="ECO:0007669"/>
    <property type="project" value="TreeGrafter"/>
</dbReference>
<accession>A0A517ZSR6</accession>
<dbReference type="InterPro" id="IPR041492">
    <property type="entry name" value="HAD_2"/>
</dbReference>
<dbReference type="SFLD" id="SFLDG01129">
    <property type="entry name" value="C1.5:_HAD__Beta-PGM__Phosphata"/>
    <property type="match status" value="1"/>
</dbReference>
<evidence type="ECO:0000256" key="4">
    <source>
        <dbReference type="ARBA" id="ARBA00013078"/>
    </source>
</evidence>
<dbReference type="KEGG" id="sdyn:Mal52_40200"/>
<reference evidence="5 6" key="1">
    <citation type="submission" date="2019-02" db="EMBL/GenBank/DDBJ databases">
        <title>Deep-cultivation of Planctomycetes and their phenomic and genomic characterization uncovers novel biology.</title>
        <authorList>
            <person name="Wiegand S."/>
            <person name="Jogler M."/>
            <person name="Boedeker C."/>
            <person name="Pinto D."/>
            <person name="Vollmers J."/>
            <person name="Rivas-Marin E."/>
            <person name="Kohn T."/>
            <person name="Peeters S.H."/>
            <person name="Heuer A."/>
            <person name="Rast P."/>
            <person name="Oberbeckmann S."/>
            <person name="Bunk B."/>
            <person name="Jeske O."/>
            <person name="Meyerdierks A."/>
            <person name="Storesund J.E."/>
            <person name="Kallscheuer N."/>
            <person name="Luecker S."/>
            <person name="Lage O.M."/>
            <person name="Pohl T."/>
            <person name="Merkel B.J."/>
            <person name="Hornburger P."/>
            <person name="Mueller R.-W."/>
            <person name="Bruemmer F."/>
            <person name="Labrenz M."/>
            <person name="Spormann A.M."/>
            <person name="Op den Camp H."/>
            <person name="Overmann J."/>
            <person name="Amann R."/>
            <person name="Jetten M.S.M."/>
            <person name="Mascher T."/>
            <person name="Medema M.H."/>
            <person name="Devos D.P."/>
            <person name="Kaster A.-K."/>
            <person name="Ovreas L."/>
            <person name="Rohde M."/>
            <person name="Galperin M.Y."/>
            <person name="Jogler C."/>
        </authorList>
    </citation>
    <scope>NUCLEOTIDE SEQUENCE [LARGE SCALE GENOMIC DNA]</scope>
    <source>
        <strain evidence="5 6">Mal52</strain>
    </source>
</reference>
<dbReference type="PANTHER" id="PTHR43434:SF1">
    <property type="entry name" value="PHOSPHOGLYCOLATE PHOSPHATASE"/>
    <property type="match status" value="1"/>
</dbReference>
<comment type="catalytic activity">
    <reaction evidence="1">
        <text>2-phosphoglycolate + H2O = glycolate + phosphate</text>
        <dbReference type="Rhea" id="RHEA:14369"/>
        <dbReference type="ChEBI" id="CHEBI:15377"/>
        <dbReference type="ChEBI" id="CHEBI:29805"/>
        <dbReference type="ChEBI" id="CHEBI:43474"/>
        <dbReference type="ChEBI" id="CHEBI:58033"/>
        <dbReference type="EC" id="3.1.3.18"/>
    </reaction>
</comment>
<dbReference type="InterPro" id="IPR050155">
    <property type="entry name" value="HAD-like_hydrolase_sf"/>
</dbReference>
<dbReference type="Gene3D" id="1.10.150.240">
    <property type="entry name" value="Putative phosphatase, domain 2"/>
    <property type="match status" value="1"/>
</dbReference>
<dbReference type="SUPFAM" id="SSF56784">
    <property type="entry name" value="HAD-like"/>
    <property type="match status" value="1"/>
</dbReference>
<evidence type="ECO:0000256" key="2">
    <source>
        <dbReference type="ARBA" id="ARBA00004818"/>
    </source>
</evidence>
<evidence type="ECO:0000313" key="6">
    <source>
        <dbReference type="Proteomes" id="UP000319383"/>
    </source>
</evidence>
<organism evidence="5 6">
    <name type="scientific">Symmachiella dynata</name>
    <dbReference type="NCBI Taxonomy" id="2527995"/>
    <lineage>
        <taxon>Bacteria</taxon>
        <taxon>Pseudomonadati</taxon>
        <taxon>Planctomycetota</taxon>
        <taxon>Planctomycetia</taxon>
        <taxon>Planctomycetales</taxon>
        <taxon>Planctomycetaceae</taxon>
        <taxon>Symmachiella</taxon>
    </lineage>
</organism>
<dbReference type="AlphaFoldDB" id="A0A517ZSR6"/>
<dbReference type="EC" id="3.1.3.18" evidence="4"/>
<sequence>MYVCLFDIDGTLIHTAGAGLAALRTTMLSVHNCDASATEVVTTGRTDRAIVEELFELHDVERSDKNWEVYLAAYLEHLPISLAECQGRVLPGIPELLATLAARDDVTLGLLTGNSHPAAQHKLGHYGLNDHFTFGGFGSDHTDRDDVARLALAEVHARFDNGIEADRIFVIGDTPLDIRCARAIGAQAIAVATGTHDMEALREAKPDLLVKDFADAAPFLELLVTA</sequence>
<gene>
    <name evidence="5" type="primary">gph_2</name>
    <name evidence="5" type="ORF">Mal52_40200</name>
</gene>
<dbReference type="EMBL" id="CP036276">
    <property type="protein sequence ID" value="QDU45526.1"/>
    <property type="molecule type" value="Genomic_DNA"/>
</dbReference>
<comment type="pathway">
    <text evidence="2">Organic acid metabolism; glycolate biosynthesis; glycolate from 2-phosphoglycolate: step 1/1.</text>
</comment>
<dbReference type="Pfam" id="PF13419">
    <property type="entry name" value="HAD_2"/>
    <property type="match status" value="1"/>
</dbReference>
<dbReference type="InterPro" id="IPR023198">
    <property type="entry name" value="PGP-like_dom2"/>
</dbReference>
<dbReference type="PANTHER" id="PTHR43434">
    <property type="entry name" value="PHOSPHOGLYCOLATE PHOSPHATASE"/>
    <property type="match status" value="1"/>
</dbReference>
<name>A0A517ZSR6_9PLAN</name>
<dbReference type="GO" id="GO:0008967">
    <property type="term" value="F:phosphoglycolate phosphatase activity"/>
    <property type="evidence" value="ECO:0007669"/>
    <property type="project" value="UniProtKB-EC"/>
</dbReference>
<evidence type="ECO:0000313" key="5">
    <source>
        <dbReference type="EMBL" id="QDU45526.1"/>
    </source>
</evidence>
<dbReference type="Proteomes" id="UP000319383">
    <property type="component" value="Chromosome"/>
</dbReference>
<protein>
    <recommendedName>
        <fullName evidence="4">phosphoglycolate phosphatase</fullName>
        <ecNumber evidence="4">3.1.3.18</ecNumber>
    </recommendedName>
</protein>
<evidence type="ECO:0000256" key="3">
    <source>
        <dbReference type="ARBA" id="ARBA00006171"/>
    </source>
</evidence>
<comment type="similarity">
    <text evidence="3">Belongs to the HAD-like hydrolase superfamily. CbbY/CbbZ/Gph/YieH family.</text>
</comment>
<dbReference type="SFLD" id="SFLDS00003">
    <property type="entry name" value="Haloacid_Dehalogenase"/>
    <property type="match status" value="1"/>
</dbReference>
<dbReference type="InterPro" id="IPR023214">
    <property type="entry name" value="HAD_sf"/>
</dbReference>
<dbReference type="InterPro" id="IPR036412">
    <property type="entry name" value="HAD-like_sf"/>
</dbReference>
<evidence type="ECO:0000256" key="1">
    <source>
        <dbReference type="ARBA" id="ARBA00000830"/>
    </source>
</evidence>